<keyword evidence="3" id="KW-0032">Aminotransferase</keyword>
<keyword evidence="4" id="KW-0808">Transferase</keyword>
<evidence type="ECO:0000256" key="1">
    <source>
        <dbReference type="ARBA" id="ARBA00001933"/>
    </source>
</evidence>
<comment type="cofactor">
    <cofactor evidence="1">
        <name>pyridoxal 5'-phosphate</name>
        <dbReference type="ChEBI" id="CHEBI:597326"/>
    </cofactor>
</comment>
<evidence type="ECO:0000256" key="3">
    <source>
        <dbReference type="ARBA" id="ARBA00022576"/>
    </source>
</evidence>
<comment type="caution">
    <text evidence="7">The sequence shown here is derived from an EMBL/GenBank/DDBJ whole genome shotgun (WGS) entry which is preliminary data.</text>
</comment>
<dbReference type="Pfam" id="PF00202">
    <property type="entry name" value="Aminotran_3"/>
    <property type="match status" value="1"/>
</dbReference>
<dbReference type="InterPro" id="IPR015422">
    <property type="entry name" value="PyrdxlP-dep_Trfase_small"/>
</dbReference>
<keyword evidence="8" id="KW-1185">Reference proteome</keyword>
<dbReference type="SUPFAM" id="SSF53383">
    <property type="entry name" value="PLP-dependent transferases"/>
    <property type="match status" value="1"/>
</dbReference>
<dbReference type="Proteomes" id="UP001165063">
    <property type="component" value="Unassembled WGS sequence"/>
</dbReference>
<dbReference type="InterPro" id="IPR005814">
    <property type="entry name" value="Aminotrans_3"/>
</dbReference>
<sequence length="302" mass="33931">MENQFPGTGDMVILSFNKGFHGRLFGSLSTTRSKAIHKLDIPAFDWPKAPFPTLKYPLEEHQKENQAEEERCLAEFEKIVQSYPKQIAAAIIEPVQSEGGDNHATPFFFQGIRKLTEKYGILMIIDEVQTGGGGSGKMWLHEHYDVSPDIVTFSKKMQNAGFFFKDKAIEGDTPFRQFNTWCGDPSKALIARTIAQQIQKEDLLELTEMTGDYLYDKLDDVRKQNKELMLNLRGKGRGFFIAFDLPTPQLRDQFLGLCKKNGLNIGGCGDAGVRLRPGLTFGEKHVDILADIVSKAFTELSS</sequence>
<dbReference type="GO" id="GO:0005739">
    <property type="term" value="C:mitochondrion"/>
    <property type="evidence" value="ECO:0007669"/>
    <property type="project" value="TreeGrafter"/>
</dbReference>
<evidence type="ECO:0000256" key="6">
    <source>
        <dbReference type="RuleBase" id="RU003560"/>
    </source>
</evidence>
<accession>A0A9W6YWU4</accession>
<evidence type="ECO:0000256" key="5">
    <source>
        <dbReference type="ARBA" id="ARBA00022898"/>
    </source>
</evidence>
<dbReference type="Gene3D" id="3.40.640.10">
    <property type="entry name" value="Type I PLP-dependent aspartate aminotransferase-like (Major domain)"/>
    <property type="match status" value="1"/>
</dbReference>
<evidence type="ECO:0000313" key="8">
    <source>
        <dbReference type="Proteomes" id="UP001165063"/>
    </source>
</evidence>
<name>A0A9W6YWU4_AMBMO</name>
<gene>
    <name evidence="7" type="ORF">Amon01_000362000</name>
</gene>
<dbReference type="EMBL" id="BSXU01001556">
    <property type="protein sequence ID" value="GMG28721.1"/>
    <property type="molecule type" value="Genomic_DNA"/>
</dbReference>
<dbReference type="OrthoDB" id="10260828at2759"/>
<proteinExistence type="inferred from homology"/>
<dbReference type="PANTHER" id="PTHR43206">
    <property type="entry name" value="AMINOTRANSFERASE"/>
    <property type="match status" value="1"/>
</dbReference>
<dbReference type="InterPro" id="IPR015424">
    <property type="entry name" value="PyrdxlP-dep_Trfase"/>
</dbReference>
<dbReference type="InterPro" id="IPR015421">
    <property type="entry name" value="PyrdxlP-dep_Trfase_major"/>
</dbReference>
<dbReference type="GO" id="GO:0008483">
    <property type="term" value="F:transaminase activity"/>
    <property type="evidence" value="ECO:0007669"/>
    <property type="project" value="UniProtKB-KW"/>
</dbReference>
<keyword evidence="5 6" id="KW-0663">Pyridoxal phosphate</keyword>
<dbReference type="AlphaFoldDB" id="A0A9W6YWU4"/>
<dbReference type="GO" id="GO:0009450">
    <property type="term" value="P:gamma-aminobutyric acid catabolic process"/>
    <property type="evidence" value="ECO:0007669"/>
    <property type="project" value="TreeGrafter"/>
</dbReference>
<organism evidence="7 8">
    <name type="scientific">Ambrosiozyma monospora</name>
    <name type="common">Yeast</name>
    <name type="synonym">Endomycopsis monosporus</name>
    <dbReference type="NCBI Taxonomy" id="43982"/>
    <lineage>
        <taxon>Eukaryota</taxon>
        <taxon>Fungi</taxon>
        <taxon>Dikarya</taxon>
        <taxon>Ascomycota</taxon>
        <taxon>Saccharomycotina</taxon>
        <taxon>Pichiomycetes</taxon>
        <taxon>Pichiales</taxon>
        <taxon>Pichiaceae</taxon>
        <taxon>Ambrosiozyma</taxon>
    </lineage>
</organism>
<evidence type="ECO:0000256" key="2">
    <source>
        <dbReference type="ARBA" id="ARBA00008954"/>
    </source>
</evidence>
<protein>
    <submittedName>
        <fullName evidence="7">Unnamed protein product</fullName>
    </submittedName>
</protein>
<reference evidence="7" key="1">
    <citation type="submission" date="2023-04" db="EMBL/GenBank/DDBJ databases">
        <title>Ambrosiozyma monospora NBRC 1965.</title>
        <authorList>
            <person name="Ichikawa N."/>
            <person name="Sato H."/>
            <person name="Tonouchi N."/>
        </authorList>
    </citation>
    <scope>NUCLEOTIDE SEQUENCE</scope>
    <source>
        <strain evidence="7">NBRC 1965</strain>
    </source>
</reference>
<dbReference type="Gene3D" id="3.90.1150.10">
    <property type="entry name" value="Aspartate Aminotransferase, domain 1"/>
    <property type="match status" value="1"/>
</dbReference>
<dbReference type="GO" id="GO:0030170">
    <property type="term" value="F:pyridoxal phosphate binding"/>
    <property type="evidence" value="ECO:0007669"/>
    <property type="project" value="InterPro"/>
</dbReference>
<dbReference type="PANTHER" id="PTHR43206:SF1">
    <property type="entry name" value="4-AMINOBUTYRATE AMINOTRANSFERASE, MITOCHONDRIAL"/>
    <property type="match status" value="1"/>
</dbReference>
<comment type="similarity">
    <text evidence="2 6">Belongs to the class-III pyridoxal-phosphate-dependent aminotransferase family.</text>
</comment>
<evidence type="ECO:0000313" key="7">
    <source>
        <dbReference type="EMBL" id="GMG28721.1"/>
    </source>
</evidence>
<evidence type="ECO:0000256" key="4">
    <source>
        <dbReference type="ARBA" id="ARBA00022679"/>
    </source>
</evidence>